<feature type="region of interest" description="Disordered" evidence="1">
    <location>
        <begin position="204"/>
        <end position="286"/>
    </location>
</feature>
<evidence type="ECO:0000313" key="2">
    <source>
        <dbReference type="EMBL" id="KAJ3501736.1"/>
    </source>
</evidence>
<sequence length="286" mass="30538">MNDALVAFSDPSSDASGGNPADADASILFKFCRTSSQDDFFRLEVDDGVENDISWLAFDDFDFSTSFEGGNTETAELLDDIAIAKGDAGSALPVQTATAVTVLASEGNSEGTAPNARLPEATVKKTQPQEGLKPSYEPWSGFGVDDKTEVWAGFESRKNTDFWAGFEADDEVDAPEDFGVDDDAEPWEGFGVNDTISRHVEGAERGAKPWEGLDGGPSSGPLTRRTSFMLSSDNEGSFFPNVKLSNGSPLPPLPPPPLPPPRRLYQQAQPRQAGESGVPVSVMPLI</sequence>
<dbReference type="EMBL" id="JANKHO010001389">
    <property type="protein sequence ID" value="KAJ3501736.1"/>
    <property type="molecule type" value="Genomic_DNA"/>
</dbReference>
<protein>
    <submittedName>
        <fullName evidence="2">Uncharacterized protein</fullName>
    </submittedName>
</protein>
<organism evidence="2 3">
    <name type="scientific">Agrocybe chaxingu</name>
    <dbReference type="NCBI Taxonomy" id="84603"/>
    <lineage>
        <taxon>Eukaryota</taxon>
        <taxon>Fungi</taxon>
        <taxon>Dikarya</taxon>
        <taxon>Basidiomycota</taxon>
        <taxon>Agaricomycotina</taxon>
        <taxon>Agaricomycetes</taxon>
        <taxon>Agaricomycetidae</taxon>
        <taxon>Agaricales</taxon>
        <taxon>Agaricineae</taxon>
        <taxon>Strophariaceae</taxon>
        <taxon>Agrocybe</taxon>
    </lineage>
</organism>
<feature type="compositionally biased region" description="Polar residues" evidence="1">
    <location>
        <begin position="220"/>
        <end position="235"/>
    </location>
</feature>
<feature type="compositionally biased region" description="Pro residues" evidence="1">
    <location>
        <begin position="249"/>
        <end position="262"/>
    </location>
</feature>
<feature type="region of interest" description="Disordered" evidence="1">
    <location>
        <begin position="167"/>
        <end position="191"/>
    </location>
</feature>
<evidence type="ECO:0000313" key="3">
    <source>
        <dbReference type="Proteomes" id="UP001148786"/>
    </source>
</evidence>
<proteinExistence type="predicted"/>
<dbReference type="Proteomes" id="UP001148786">
    <property type="component" value="Unassembled WGS sequence"/>
</dbReference>
<feature type="compositionally biased region" description="Acidic residues" evidence="1">
    <location>
        <begin position="167"/>
        <end position="186"/>
    </location>
</feature>
<keyword evidence="3" id="KW-1185">Reference proteome</keyword>
<reference evidence="2" key="1">
    <citation type="submission" date="2022-07" db="EMBL/GenBank/DDBJ databases">
        <title>Genome Sequence of Agrocybe chaxingu.</title>
        <authorList>
            <person name="Buettner E."/>
        </authorList>
    </citation>
    <scope>NUCLEOTIDE SEQUENCE</scope>
    <source>
        <strain evidence="2">MP-N11</strain>
    </source>
</reference>
<comment type="caution">
    <text evidence="2">The sequence shown here is derived from an EMBL/GenBank/DDBJ whole genome shotgun (WGS) entry which is preliminary data.</text>
</comment>
<accession>A0A9W8MRG1</accession>
<name>A0A9W8MRG1_9AGAR</name>
<evidence type="ECO:0000256" key="1">
    <source>
        <dbReference type="SAM" id="MobiDB-lite"/>
    </source>
</evidence>
<dbReference type="AlphaFoldDB" id="A0A9W8MRG1"/>
<gene>
    <name evidence="2" type="ORF">NLJ89_g9205</name>
</gene>